<accession>A0A2H0TCI8</accession>
<evidence type="ECO:0000256" key="1">
    <source>
        <dbReference type="SAM" id="Coils"/>
    </source>
</evidence>
<feature type="coiled-coil region" evidence="1">
    <location>
        <begin position="110"/>
        <end position="151"/>
    </location>
</feature>
<protein>
    <submittedName>
        <fullName evidence="2">Uncharacterized protein</fullName>
    </submittedName>
</protein>
<evidence type="ECO:0000313" key="2">
    <source>
        <dbReference type="EMBL" id="PIR69261.1"/>
    </source>
</evidence>
<keyword evidence="1" id="KW-0175">Coiled coil</keyword>
<proteinExistence type="predicted"/>
<evidence type="ECO:0000313" key="3">
    <source>
        <dbReference type="Proteomes" id="UP000231503"/>
    </source>
</evidence>
<reference evidence="3" key="1">
    <citation type="submission" date="2017-09" db="EMBL/GenBank/DDBJ databases">
        <title>Depth-based differentiation of microbial function through sediment-hosted aquifers and enrichment of novel symbionts in the deep terrestrial subsurface.</title>
        <authorList>
            <person name="Probst A.J."/>
            <person name="Ladd B."/>
            <person name="Jarett J.K."/>
            <person name="Geller-Mcgrath D.E."/>
            <person name="Sieber C.M.K."/>
            <person name="Emerson J.B."/>
            <person name="Anantharaman K."/>
            <person name="Thomas B.C."/>
            <person name="Malmstrom R."/>
            <person name="Stieglmeier M."/>
            <person name="Klingl A."/>
            <person name="Woyke T."/>
            <person name="Ryan C.M."/>
            <person name="Banfield J.F."/>
        </authorList>
    </citation>
    <scope>NUCLEOTIDE SEQUENCE [LARGE SCALE GENOMIC DNA]</scope>
</reference>
<organism evidence="2 3">
    <name type="scientific">Candidatus Niyogibacteria bacterium CG10_big_fil_rev_8_21_14_0_10_46_36</name>
    <dbReference type="NCBI Taxonomy" id="1974726"/>
    <lineage>
        <taxon>Bacteria</taxon>
        <taxon>Candidatus Niyogiibacteriota</taxon>
    </lineage>
</organism>
<dbReference type="Proteomes" id="UP000231503">
    <property type="component" value="Unassembled WGS sequence"/>
</dbReference>
<gene>
    <name evidence="2" type="ORF">COU47_04160</name>
</gene>
<dbReference type="EMBL" id="PFCO01000009">
    <property type="protein sequence ID" value="PIR69261.1"/>
    <property type="molecule type" value="Genomic_DNA"/>
</dbReference>
<comment type="caution">
    <text evidence="2">The sequence shown here is derived from an EMBL/GenBank/DDBJ whole genome shotgun (WGS) entry which is preliminary data.</text>
</comment>
<sequence>MHNNMKERFEHSPEEKDNVISLEKKLAEKKKEDERHSYAKQFERDFFEYGGKDGDNVVDIEQGFDIKSEKEVLPRKKALEDDIVYFYTALDQFQKDLDRAREEGDGPQYIANIQREISNIEQKIEEKEKALESVLDEAEEFNKRAEHMRQKRIYGE</sequence>
<name>A0A2H0TCI8_9BACT</name>
<dbReference type="AlphaFoldDB" id="A0A2H0TCI8"/>